<dbReference type="Proteomes" id="UP000027982">
    <property type="component" value="Chromosome"/>
</dbReference>
<evidence type="ECO:0000313" key="1">
    <source>
        <dbReference type="EMBL" id="AIE87191.1"/>
    </source>
</evidence>
<sequence length="51" mass="5888">MPKSLEGIKKAEEEVRKITEKLRQELNSETRITVLQRLPHEIPSPHSSAHD</sequence>
<evidence type="ECO:0000313" key="2">
    <source>
        <dbReference type="Proteomes" id="UP000027982"/>
    </source>
</evidence>
<dbReference type="KEGG" id="fgi:OP10G_3823"/>
<organism evidence="1 2">
    <name type="scientific">Fimbriimonas ginsengisoli Gsoil 348</name>
    <dbReference type="NCBI Taxonomy" id="661478"/>
    <lineage>
        <taxon>Bacteria</taxon>
        <taxon>Bacillati</taxon>
        <taxon>Armatimonadota</taxon>
        <taxon>Fimbriimonadia</taxon>
        <taxon>Fimbriimonadales</taxon>
        <taxon>Fimbriimonadaceae</taxon>
        <taxon>Fimbriimonas</taxon>
    </lineage>
</organism>
<protein>
    <submittedName>
        <fullName evidence="1">Uncharacterized protein</fullName>
    </submittedName>
</protein>
<gene>
    <name evidence="1" type="ORF">OP10G_3823</name>
</gene>
<keyword evidence="2" id="KW-1185">Reference proteome</keyword>
<reference evidence="1 2" key="1">
    <citation type="journal article" date="2014" name="PLoS ONE">
        <title>The first complete genome sequence of the class fimbriimonadia in the phylum armatimonadetes.</title>
        <authorList>
            <person name="Hu Z.Y."/>
            <person name="Wang Y.Z."/>
            <person name="Im W.T."/>
            <person name="Wang S.Y."/>
            <person name="Zhao G.P."/>
            <person name="Zheng H.J."/>
            <person name="Quan Z.X."/>
        </authorList>
    </citation>
    <scope>NUCLEOTIDE SEQUENCE [LARGE SCALE GENOMIC DNA]</scope>
    <source>
        <strain evidence="1">Gsoil 348</strain>
    </source>
</reference>
<name>A0A068NUS1_FIMGI</name>
<proteinExistence type="predicted"/>
<dbReference type="HOGENOM" id="CLU_3099049_0_0_0"/>
<dbReference type="AlphaFoldDB" id="A0A068NUS1"/>
<accession>A0A068NUS1</accession>
<dbReference type="EMBL" id="CP007139">
    <property type="protein sequence ID" value="AIE87191.1"/>
    <property type="molecule type" value="Genomic_DNA"/>
</dbReference>